<keyword evidence="4" id="KW-0249">Electron transport</keyword>
<keyword evidence="3" id="KW-0479">Metal-binding</keyword>
<dbReference type="Gene3D" id="2.60.40.730">
    <property type="entry name" value="SOR catalytic domain"/>
    <property type="match status" value="1"/>
</dbReference>
<dbReference type="SUPFAM" id="SSF49367">
    <property type="entry name" value="Superoxide reductase-like"/>
    <property type="match status" value="1"/>
</dbReference>
<name>A0A7L7KT50_9MOLU</name>
<evidence type="ECO:0000256" key="4">
    <source>
        <dbReference type="ARBA" id="ARBA00022982"/>
    </source>
</evidence>
<evidence type="ECO:0000256" key="1">
    <source>
        <dbReference type="ARBA" id="ARBA00005941"/>
    </source>
</evidence>
<organism evidence="7 8">
    <name type="scientific">Candidatus Xianfuyuplasma coldseepsis</name>
    <dbReference type="NCBI Taxonomy" id="2782163"/>
    <lineage>
        <taxon>Bacteria</taxon>
        <taxon>Bacillati</taxon>
        <taxon>Mycoplasmatota</taxon>
        <taxon>Mollicutes</taxon>
        <taxon>Candidatus Izemoplasmatales</taxon>
        <taxon>Candidatus Izemoplasmataceae</taxon>
        <taxon>Candidatus Xianfuyuplasma</taxon>
    </lineage>
</organism>
<sequence>MEVLTGNVNEERHVPWVQELETGYRVTVGKPSLHPMDDIHYIEYVELYVDGEMVGKHEFQPGDKPEAEFEVDKGKQVFAREFCNLHGLWQGELE</sequence>
<dbReference type="NCBIfam" id="TIGR00332">
    <property type="entry name" value="neela_ferrous"/>
    <property type="match status" value="1"/>
</dbReference>
<dbReference type="Pfam" id="PF01880">
    <property type="entry name" value="Desulfoferrodox"/>
    <property type="match status" value="1"/>
</dbReference>
<comment type="similarity">
    <text evidence="1">Belongs to the desulfoferrodoxin family.</text>
</comment>
<feature type="domain" description="Desulfoferrodoxin ferrous iron-binding" evidence="6">
    <location>
        <begin position="8"/>
        <end position="91"/>
    </location>
</feature>
<dbReference type="InterPro" id="IPR036073">
    <property type="entry name" value="Desulfoferrodoxin_Fe-bd_dom_sf"/>
</dbReference>
<keyword evidence="5" id="KW-0408">Iron</keyword>
<evidence type="ECO:0000259" key="6">
    <source>
        <dbReference type="Pfam" id="PF01880"/>
    </source>
</evidence>
<evidence type="ECO:0000256" key="3">
    <source>
        <dbReference type="ARBA" id="ARBA00022723"/>
    </source>
</evidence>
<dbReference type="PANTHER" id="PTHR36541">
    <property type="entry name" value="SUPEROXIDE REDUCTASE-RELATED"/>
    <property type="match status" value="1"/>
</dbReference>
<dbReference type="GO" id="GO:0016491">
    <property type="term" value="F:oxidoreductase activity"/>
    <property type="evidence" value="ECO:0007669"/>
    <property type="project" value="InterPro"/>
</dbReference>
<dbReference type="KEGG" id="xcl:G4Z02_06770"/>
<dbReference type="PANTHER" id="PTHR36541:SF1">
    <property type="entry name" value="SUPEROXIDE REDUCTASE-RELATED"/>
    <property type="match status" value="1"/>
</dbReference>
<evidence type="ECO:0000256" key="2">
    <source>
        <dbReference type="ARBA" id="ARBA00022448"/>
    </source>
</evidence>
<accession>A0A7L7KT50</accession>
<keyword evidence="2" id="KW-0813">Transport</keyword>
<evidence type="ECO:0000313" key="8">
    <source>
        <dbReference type="Proteomes" id="UP000514720"/>
    </source>
</evidence>
<protein>
    <submittedName>
        <fullName evidence="7">Desulfoferrodoxin</fullName>
    </submittedName>
</protein>
<dbReference type="EMBL" id="CP048914">
    <property type="protein sequence ID" value="QMS85462.1"/>
    <property type="molecule type" value="Genomic_DNA"/>
</dbReference>
<dbReference type="GO" id="GO:0005506">
    <property type="term" value="F:iron ion binding"/>
    <property type="evidence" value="ECO:0007669"/>
    <property type="project" value="InterPro"/>
</dbReference>
<dbReference type="Proteomes" id="UP000514720">
    <property type="component" value="Chromosome"/>
</dbReference>
<gene>
    <name evidence="7" type="ORF">G4Z02_06770</name>
</gene>
<proteinExistence type="inferred from homology"/>
<keyword evidence="8" id="KW-1185">Reference proteome</keyword>
<dbReference type="CDD" id="cd00524">
    <property type="entry name" value="SORL"/>
    <property type="match status" value="1"/>
</dbReference>
<dbReference type="AlphaFoldDB" id="A0A7L7KT50"/>
<dbReference type="RefSeq" id="WP_258877256.1">
    <property type="nucleotide sequence ID" value="NZ_CP048914.1"/>
</dbReference>
<dbReference type="InterPro" id="IPR051233">
    <property type="entry name" value="Desulfoferrodoxin_SOR"/>
</dbReference>
<dbReference type="InterPro" id="IPR002742">
    <property type="entry name" value="Desulfoferrodoxin_Fe-bd_dom"/>
</dbReference>
<evidence type="ECO:0000256" key="5">
    <source>
        <dbReference type="ARBA" id="ARBA00023004"/>
    </source>
</evidence>
<evidence type="ECO:0000313" key="7">
    <source>
        <dbReference type="EMBL" id="QMS85462.1"/>
    </source>
</evidence>
<reference evidence="7 8" key="1">
    <citation type="submission" date="2020-02" db="EMBL/GenBank/DDBJ databases">
        <authorList>
            <person name="Zheng R.K."/>
            <person name="Sun C.M."/>
        </authorList>
    </citation>
    <scope>NUCLEOTIDE SEQUENCE [LARGE SCALE GENOMIC DNA]</scope>
    <source>
        <strain evidence="8">zrk13</strain>
    </source>
</reference>